<protein>
    <submittedName>
        <fullName evidence="3">Zn finger protein</fullName>
    </submittedName>
</protein>
<dbReference type="EMBL" id="CP064786">
    <property type="protein sequence ID" value="QSG03463.1"/>
    <property type="molecule type" value="Genomic_DNA"/>
</dbReference>
<sequence>MEPSTLTLLWRLAVTAVVIVGPTLLFLGLIRGLELLRDDELINKITDAEHLRVDDTDDLLRILSKDTVIDSDVEPNLERLMDASAPRCQHCGAPNQSTATYCHDCLEQIH</sequence>
<evidence type="ECO:0000313" key="4">
    <source>
        <dbReference type="Proteomes" id="UP000663586"/>
    </source>
</evidence>
<dbReference type="KEGG" id="hara:AArcS_2266"/>
<organism evidence="3 4">
    <name type="scientific">Natranaeroarchaeum sulfidigenes</name>
    <dbReference type="NCBI Taxonomy" id="2784880"/>
    <lineage>
        <taxon>Archaea</taxon>
        <taxon>Methanobacteriati</taxon>
        <taxon>Methanobacteriota</taxon>
        <taxon>Stenosarchaea group</taxon>
        <taxon>Halobacteria</taxon>
        <taxon>Halobacteriales</taxon>
        <taxon>Natronoarchaeaceae</taxon>
        <taxon>Natranaeroarchaeum</taxon>
    </lineage>
</organism>
<dbReference type="RefSeq" id="WP_238477515.1">
    <property type="nucleotide sequence ID" value="NZ_CP064786.1"/>
</dbReference>
<gene>
    <name evidence="3" type="ORF">AArcS_2266</name>
</gene>
<proteinExistence type="predicted"/>
<evidence type="ECO:0000259" key="2">
    <source>
        <dbReference type="Pfam" id="PF24463"/>
    </source>
</evidence>
<name>A0A897MWI2_9EURY</name>
<dbReference type="InterPro" id="IPR055999">
    <property type="entry name" value="DUF7577"/>
</dbReference>
<reference evidence="3" key="1">
    <citation type="submission" date="2020-11" db="EMBL/GenBank/DDBJ databases">
        <title>Carbohydrate-dependent, anaerobic sulfur respiration: A novel catabolism in halophilic archaea.</title>
        <authorList>
            <person name="Sorokin D.Y."/>
            <person name="Messina E."/>
            <person name="Smedile F."/>
            <person name="La Cono V."/>
            <person name="Hallsworth J.E."/>
            <person name="Yakimov M.M."/>
        </authorList>
    </citation>
    <scope>NUCLEOTIDE SEQUENCE</scope>
    <source>
        <strain evidence="3">AArc-S</strain>
    </source>
</reference>
<keyword evidence="1" id="KW-1133">Transmembrane helix</keyword>
<feature type="domain" description="DUF7577" evidence="2">
    <location>
        <begin position="86"/>
        <end position="109"/>
    </location>
</feature>
<evidence type="ECO:0000313" key="3">
    <source>
        <dbReference type="EMBL" id="QSG03463.1"/>
    </source>
</evidence>
<dbReference type="Proteomes" id="UP000663586">
    <property type="component" value="Chromosome"/>
</dbReference>
<dbReference type="AlphaFoldDB" id="A0A897MWI2"/>
<keyword evidence="1" id="KW-0472">Membrane</keyword>
<feature type="transmembrane region" description="Helical" evidence="1">
    <location>
        <begin position="12"/>
        <end position="30"/>
    </location>
</feature>
<evidence type="ECO:0000256" key="1">
    <source>
        <dbReference type="SAM" id="Phobius"/>
    </source>
</evidence>
<dbReference type="GeneID" id="70685642"/>
<accession>A0A897MWI2</accession>
<dbReference type="Pfam" id="PF24463">
    <property type="entry name" value="DUF7577"/>
    <property type="match status" value="1"/>
</dbReference>
<keyword evidence="1" id="KW-0812">Transmembrane</keyword>
<keyword evidence="4" id="KW-1185">Reference proteome</keyword>